<comment type="catalytic activity">
    <reaction evidence="11">
        <text>5-diphospho-1D-myo-inositol 1,2,3,4,6-pentakisphosphate + ATP + H(+) = 1,5-bis(diphospho)-1D-myo-inositol 2,3,4,6-tetrakisphosphate + ADP</text>
        <dbReference type="Rhea" id="RHEA:10276"/>
        <dbReference type="ChEBI" id="CHEBI:15378"/>
        <dbReference type="ChEBI" id="CHEBI:30616"/>
        <dbReference type="ChEBI" id="CHEBI:58628"/>
        <dbReference type="ChEBI" id="CHEBI:77983"/>
        <dbReference type="ChEBI" id="CHEBI:456216"/>
        <dbReference type="EC" id="2.7.4.24"/>
    </reaction>
    <physiologicalReaction direction="left-to-right" evidence="11">
        <dbReference type="Rhea" id="RHEA:10277"/>
    </physiologicalReaction>
</comment>
<evidence type="ECO:0000256" key="13">
    <source>
        <dbReference type="ARBA" id="ARBA00071668"/>
    </source>
</evidence>
<evidence type="ECO:0000259" key="18">
    <source>
        <dbReference type="Pfam" id="PF18086"/>
    </source>
</evidence>
<evidence type="ECO:0000256" key="6">
    <source>
        <dbReference type="ARBA" id="ARBA00022679"/>
    </source>
</evidence>
<dbReference type="GO" id="GO:0032958">
    <property type="term" value="P:inositol phosphate biosynthetic process"/>
    <property type="evidence" value="ECO:0007669"/>
    <property type="project" value="UniProtKB-ARBA"/>
</dbReference>
<feature type="region of interest" description="Disordered" evidence="16">
    <location>
        <begin position="1"/>
        <end position="121"/>
    </location>
</feature>
<dbReference type="GO" id="GO:0005829">
    <property type="term" value="C:cytosol"/>
    <property type="evidence" value="ECO:0007669"/>
    <property type="project" value="TreeGrafter"/>
</dbReference>
<dbReference type="Gene3D" id="3.40.50.11950">
    <property type="match status" value="1"/>
</dbReference>
<feature type="compositionally biased region" description="Low complexity" evidence="16">
    <location>
        <begin position="318"/>
        <end position="329"/>
    </location>
</feature>
<dbReference type="SUPFAM" id="SSF53254">
    <property type="entry name" value="Phosphoglycerate mutase-like"/>
    <property type="match status" value="1"/>
</dbReference>
<name>A0A9P8I643_9PEZI</name>
<dbReference type="InterPro" id="IPR000560">
    <property type="entry name" value="His_Pase_clade-2"/>
</dbReference>
<keyword evidence="7 14" id="KW-0547">Nucleotide-binding</keyword>
<dbReference type="OrthoDB" id="18042at2759"/>
<comment type="caution">
    <text evidence="19">The sequence shown here is derived from an EMBL/GenBank/DDBJ whole genome shotgun (WGS) entry which is preliminary data.</text>
</comment>
<evidence type="ECO:0000256" key="3">
    <source>
        <dbReference type="ARBA" id="ARBA00012893"/>
    </source>
</evidence>
<evidence type="ECO:0000256" key="12">
    <source>
        <dbReference type="ARBA" id="ARBA00034629"/>
    </source>
</evidence>
<accession>A0A9P8I643</accession>
<evidence type="ECO:0000256" key="5">
    <source>
        <dbReference type="ARBA" id="ARBA00022553"/>
    </source>
</evidence>
<evidence type="ECO:0000256" key="10">
    <source>
        <dbReference type="ARBA" id="ARBA00023212"/>
    </source>
</evidence>
<evidence type="ECO:0000313" key="20">
    <source>
        <dbReference type="Proteomes" id="UP000698800"/>
    </source>
</evidence>
<dbReference type="InterPro" id="IPR037446">
    <property type="entry name" value="His_Pase_VIP1"/>
</dbReference>
<dbReference type="Gene3D" id="3.40.50.1240">
    <property type="entry name" value="Phosphoglycerate mutase-like"/>
    <property type="match status" value="1"/>
</dbReference>
<feature type="compositionally biased region" description="Polar residues" evidence="16">
    <location>
        <begin position="201"/>
        <end position="211"/>
    </location>
</feature>
<feature type="compositionally biased region" description="Polar residues" evidence="16">
    <location>
        <begin position="1326"/>
        <end position="1337"/>
    </location>
</feature>
<dbReference type="Gene3D" id="3.30.470.20">
    <property type="entry name" value="ATP-grasp fold, B domain"/>
    <property type="match status" value="1"/>
</dbReference>
<evidence type="ECO:0000256" key="2">
    <source>
        <dbReference type="ARBA" id="ARBA00005609"/>
    </source>
</evidence>
<keyword evidence="4 14" id="KW-0963">Cytoplasm</keyword>
<evidence type="ECO:0000256" key="1">
    <source>
        <dbReference type="ARBA" id="ARBA00004245"/>
    </source>
</evidence>
<comment type="similarity">
    <text evidence="2 14">Belongs to the histidine acid phosphatase family. VIP1 subfamily.</text>
</comment>
<dbReference type="Proteomes" id="UP000698800">
    <property type="component" value="Unassembled WGS sequence"/>
</dbReference>
<feature type="region of interest" description="Disordered" evidence="16">
    <location>
        <begin position="1267"/>
        <end position="1337"/>
    </location>
</feature>
<comment type="function">
    <text evidence="14">Bifunctional inositol kinase that acts in concert with the IP6K kinases to synthesize the diphosphate group-containing inositol pyrophosphates diphosphoinositol pentakisphosphate, PP-InsP5, and bis-diphosphoinositol tetrakisphosphate, (PP)2-InsP4. PP-InsP5 and (PP)2-InsP4, also respectively called InsP7 and InsP8, may regulate a variety of cellular processes, including apoptosis, vesicle trafficking, cytoskeletal dynamics, and exocytosis. Phosphorylates inositol hexakisphosphate (InsP6).</text>
</comment>
<evidence type="ECO:0000259" key="17">
    <source>
        <dbReference type="Pfam" id="PF08443"/>
    </source>
</evidence>
<feature type="compositionally biased region" description="Low complexity" evidence="16">
    <location>
        <begin position="802"/>
        <end position="816"/>
    </location>
</feature>
<feature type="domain" description="VIP1 N-terminal" evidence="18">
    <location>
        <begin position="349"/>
        <end position="437"/>
    </location>
</feature>
<dbReference type="FunFam" id="3.30.470.20:FF:000036">
    <property type="entry name" value="Inositol hexakisphosphate and diphosphoinositol-pentakisphosphate kinase"/>
    <property type="match status" value="1"/>
</dbReference>
<feature type="domain" description="ATP-grasp fold RimK-type" evidence="17">
    <location>
        <begin position="574"/>
        <end position="666"/>
    </location>
</feature>
<keyword evidence="10" id="KW-0206">Cytoskeleton</keyword>
<dbReference type="GO" id="GO:0005524">
    <property type="term" value="F:ATP binding"/>
    <property type="evidence" value="ECO:0007669"/>
    <property type="project" value="UniProtKB-KW"/>
</dbReference>
<feature type="compositionally biased region" description="Polar residues" evidence="16">
    <location>
        <begin position="1267"/>
        <end position="1281"/>
    </location>
</feature>
<dbReference type="InterPro" id="IPR013651">
    <property type="entry name" value="ATP-grasp_RimK-type"/>
</dbReference>
<dbReference type="GO" id="GO:0052843">
    <property type="term" value="F:inositol-1-diphosphate-2,3,4,5,6-pentakisphosphate diphosphatase activity"/>
    <property type="evidence" value="ECO:0007669"/>
    <property type="project" value="UniProtKB-ARBA"/>
</dbReference>
<feature type="region of interest" description="Disordered" evidence="16">
    <location>
        <begin position="178"/>
        <end position="238"/>
    </location>
</feature>
<feature type="region of interest" description="Disordered" evidence="16">
    <location>
        <begin position="746"/>
        <end position="838"/>
    </location>
</feature>
<keyword evidence="5" id="KW-0597">Phosphoprotein</keyword>
<comment type="catalytic activity">
    <reaction evidence="12">
        <text>1D-myo-inositol hexakisphosphate + ATP = 1-diphospho-1D-myo-inositol 2,3,4,5,6-pentakisphosphate + ADP</text>
        <dbReference type="Rhea" id="RHEA:37459"/>
        <dbReference type="ChEBI" id="CHEBI:30616"/>
        <dbReference type="ChEBI" id="CHEBI:58130"/>
        <dbReference type="ChEBI" id="CHEBI:74946"/>
        <dbReference type="ChEBI" id="CHEBI:456216"/>
        <dbReference type="EC" id="2.7.4.24"/>
    </reaction>
    <physiologicalReaction direction="left-to-right" evidence="12">
        <dbReference type="Rhea" id="RHEA:37460"/>
    </physiologicalReaction>
</comment>
<keyword evidence="20" id="KW-1185">Reference proteome</keyword>
<dbReference type="Pfam" id="PF08443">
    <property type="entry name" value="RimK"/>
    <property type="match status" value="1"/>
</dbReference>
<feature type="region of interest" description="Disordered" evidence="16">
    <location>
        <begin position="274"/>
        <end position="339"/>
    </location>
</feature>
<dbReference type="GO" id="GO:0005856">
    <property type="term" value="C:cytoskeleton"/>
    <property type="evidence" value="ECO:0007669"/>
    <property type="project" value="UniProtKB-SubCell"/>
</dbReference>
<dbReference type="Pfam" id="PF00328">
    <property type="entry name" value="His_Phos_2"/>
    <property type="match status" value="1"/>
</dbReference>
<dbReference type="GO" id="GO:0006020">
    <property type="term" value="P:inositol metabolic process"/>
    <property type="evidence" value="ECO:0007669"/>
    <property type="project" value="TreeGrafter"/>
</dbReference>
<sequence>MDSPSIVEPTSDGTFASTPPNAAKTSHVAGSPPSSVATFPTPSPSAPVKIPVLPPPSPQIRSRTALHSLSSASTVSSSAGRKGSFATPDTSAGNAIKANISMPPLSTRPQTNNRASGAARRLSMASDSIYKMAETLGIGGTERRRVSLQEDSGAAVTASAPGAHFLLPESRLQYAPTKDGEWNRKSSSSLGSMQHGIATGGEQSPIASSPLDTRMKSQAAPASAQPETMSSTTATTPLSITTSSAGPYIGLPLANVHQLMTKDQNSILLGPSSIASQTSQASSGSGSGQGIHMGRGHGLSHHHQLPTRSRSRTKRRLSSSTGASSNSPSGERGIHGRDMSEAKTPLIGKIGICALDVKARSKPSRNILGRLIARAEFEVIVFGDKVILDESVENWPVCDFLISFFSAGFPLDKAIAYTHLRKPFCVNDLPMQNILWDRRICLRILDKIAVPTPKRIEVNRDGGPTIPPDLAMHLFKKTGVRLEGPEDGTGGGAPVPRKVELLDDGDTLYVDGTHLKKPFVEKPVSGEDHNIRIYYPKSQGGGGRKLFRKVGNKSSEWDPNLTAPRAITEHSGSYIYEQFLRVDNSEDVKAYTVGTNFVHAETRKSPVVDGLVRRNTHGKEIRYITALTKEELGMAARIAEAFGQRVCGFDLLRVDGKSYVIDVNGWSFVKDNNEYYDKCANILRKMFIQEKERREGKAVMPPVVETSAEMEIGSNGRQSWKSTGGHRSALQTLLGRSPSITRLSNYRHHHHNSGAGHGQIGDGTLPDLLTSTAPISSPPSFGRTSAPRGPAASTSSDANLRPSPSSTPTADTPRSSNPSPNIDETAASVPPPPEPKHSWKLKGMVAVIRHADRTPKQKFKFTFHTKPFIDLLKGHQEEVLLVGETALDSVMEAVKVALKEGIEDLSKLKLLRTSLARKGGWPGTKVQIKPLFRKRKPDEMAMGFIPEPAEGESAEGPPAEVVTSSAAMASPPIRSSEGEGLLSISRPPTRSDSLTGVTLSRIAAAENNLILDKLQLIIKWGGEPTHSARYQSQDLGENMRNDMLLMNRSVLDDVSIYTSSERRVSTSAQIWATSFTNRTDIPDDFLVVRKDLLDDSNAAKDEMDRVKKKLKSLLREGMEAAPQFAWPKGTPEPSVVLGNVVELMKFHRRVMRHNYTRLFGGVATSSLAAIANPRNQSPAAPPSLSVIAQAQAVSSIQARWCCGEDAELFRERWEKLFVEFCDTDKVDPSKISELYDTMKYDALHNRQFLETIFTPDSTVLDEDACSATTGTDKGIAPTSQPDTRKEDSKPHPPADVRSENPGKPENSAKATSADGQKGRFGRLSNRVPSTTRRPSAHLKTQQSYFNLFTGSVHAKAKMDIRLEKLRELYKLAKVLFDFVGPQEYGITNDEKLEIGLLTSLPLLKEIVKDLEYVQASDNAKSFVYFTKESHIYTLLNCIVEGGIQTKIERSAIPELDYLSQICFELYESENKTPADAGPEEPNTFAYSIRISISPGCHTFDPLDLQLDSKHCIGCAPRRSLTPHLDWKEVIETLRDNFQR</sequence>
<dbReference type="GO" id="GO:0052723">
    <property type="term" value="F:inositol hexakisphosphate 1-kinase activity"/>
    <property type="evidence" value="ECO:0007669"/>
    <property type="project" value="UniProtKB-ARBA"/>
</dbReference>
<feature type="region of interest" description="Disordered" evidence="16">
    <location>
        <begin position="706"/>
        <end position="726"/>
    </location>
</feature>
<dbReference type="PANTHER" id="PTHR12750:SF9">
    <property type="entry name" value="INOSITOL HEXAKISPHOSPHATE AND DIPHOSPHOINOSITOL-PENTAKISPHOSPHATE KINASE"/>
    <property type="match status" value="1"/>
</dbReference>
<feature type="compositionally biased region" description="Low complexity" evidence="16">
    <location>
        <begin position="274"/>
        <end position="284"/>
    </location>
</feature>
<evidence type="ECO:0000256" key="9">
    <source>
        <dbReference type="ARBA" id="ARBA00022840"/>
    </source>
</evidence>
<evidence type="ECO:0000256" key="15">
    <source>
        <dbReference type="SAM" id="Coils"/>
    </source>
</evidence>
<feature type="compositionally biased region" description="Polar residues" evidence="16">
    <location>
        <begin position="11"/>
        <end position="24"/>
    </location>
</feature>
<feature type="compositionally biased region" description="Polar residues" evidence="16">
    <location>
        <begin position="769"/>
        <end position="783"/>
    </location>
</feature>
<dbReference type="EC" id="2.7.4.24" evidence="3 14"/>
<protein>
    <recommendedName>
        <fullName evidence="13 14">Inositol hexakisphosphate and diphosphoinositol-pentakisphosphate kinase</fullName>
        <ecNumber evidence="3 14">2.7.4.24</ecNumber>
    </recommendedName>
</protein>
<evidence type="ECO:0000256" key="16">
    <source>
        <dbReference type="SAM" id="MobiDB-lite"/>
    </source>
</evidence>
<feature type="compositionally biased region" description="Basic and acidic residues" evidence="16">
    <location>
        <begin position="1282"/>
        <end position="1302"/>
    </location>
</feature>
<proteinExistence type="inferred from homology"/>
<dbReference type="GO" id="GO:0033857">
    <property type="term" value="F:5-diphosphoinositol pentakisphosphate 1-kinase activity"/>
    <property type="evidence" value="ECO:0007669"/>
    <property type="project" value="TreeGrafter"/>
</dbReference>
<dbReference type="InterPro" id="IPR040557">
    <property type="entry name" value="VIP1_N"/>
</dbReference>
<keyword evidence="9 14" id="KW-0067">ATP-binding</keyword>
<dbReference type="InterPro" id="IPR029033">
    <property type="entry name" value="His_PPase_superfam"/>
</dbReference>
<feature type="coiled-coil region" evidence="15">
    <location>
        <begin position="1089"/>
        <end position="1116"/>
    </location>
</feature>
<evidence type="ECO:0000256" key="11">
    <source>
        <dbReference type="ARBA" id="ARBA00033696"/>
    </source>
</evidence>
<reference evidence="19" key="1">
    <citation type="submission" date="2021-03" db="EMBL/GenBank/DDBJ databases">
        <title>Comparative genomics and phylogenomic investigation of the class Geoglossomycetes provide insights into ecological specialization and systematics.</title>
        <authorList>
            <person name="Melie T."/>
            <person name="Pirro S."/>
            <person name="Miller A.N."/>
            <person name="Quandt A."/>
        </authorList>
    </citation>
    <scope>NUCLEOTIDE SEQUENCE</scope>
    <source>
        <strain evidence="19">GBOQ0MN5Z8</strain>
    </source>
</reference>
<dbReference type="Pfam" id="PF18086">
    <property type="entry name" value="PPIP5K2_N"/>
    <property type="match status" value="1"/>
</dbReference>
<gene>
    <name evidence="19" type="ORF">FGG08_004045</name>
</gene>
<dbReference type="FunFam" id="3.40.50.11950:FF:000002">
    <property type="entry name" value="Inositol hexakisphosphate and diphosphoinositol-pentakisphosphate kinase"/>
    <property type="match status" value="1"/>
</dbReference>
<evidence type="ECO:0000256" key="7">
    <source>
        <dbReference type="ARBA" id="ARBA00022741"/>
    </source>
</evidence>
<dbReference type="EMBL" id="JAGHQL010000077">
    <property type="protein sequence ID" value="KAH0541504.1"/>
    <property type="molecule type" value="Genomic_DNA"/>
</dbReference>
<evidence type="ECO:0000256" key="4">
    <source>
        <dbReference type="ARBA" id="ARBA00022490"/>
    </source>
</evidence>
<feature type="compositionally biased region" description="Basic residues" evidence="16">
    <location>
        <begin position="294"/>
        <end position="317"/>
    </location>
</feature>
<keyword evidence="8 14" id="KW-0418">Kinase</keyword>
<organism evidence="19 20">
    <name type="scientific">Glutinoglossum americanum</name>
    <dbReference type="NCBI Taxonomy" id="1670608"/>
    <lineage>
        <taxon>Eukaryota</taxon>
        <taxon>Fungi</taxon>
        <taxon>Dikarya</taxon>
        <taxon>Ascomycota</taxon>
        <taxon>Pezizomycotina</taxon>
        <taxon>Geoglossomycetes</taxon>
        <taxon>Geoglossales</taxon>
        <taxon>Geoglossaceae</taxon>
        <taxon>Glutinoglossum</taxon>
    </lineage>
</organism>
<evidence type="ECO:0000256" key="8">
    <source>
        <dbReference type="ARBA" id="ARBA00022777"/>
    </source>
</evidence>
<evidence type="ECO:0000256" key="14">
    <source>
        <dbReference type="RuleBase" id="RU365032"/>
    </source>
</evidence>
<dbReference type="SUPFAM" id="SSF56059">
    <property type="entry name" value="Glutathione synthetase ATP-binding domain-like"/>
    <property type="match status" value="1"/>
</dbReference>
<keyword evidence="6 14" id="KW-0808">Transferase</keyword>
<comment type="subcellular location">
    <subcellularLocation>
        <location evidence="1 14">Cytoplasm</location>
        <location evidence="1 14">Cytoskeleton</location>
    </subcellularLocation>
</comment>
<dbReference type="PANTHER" id="PTHR12750">
    <property type="entry name" value="DIPHOSPHOINOSITOL PENTAKISPHOSPHATE KINASE"/>
    <property type="match status" value="1"/>
</dbReference>
<evidence type="ECO:0000313" key="19">
    <source>
        <dbReference type="EMBL" id="KAH0541504.1"/>
    </source>
</evidence>
<feature type="compositionally biased region" description="Low complexity" evidence="16">
    <location>
        <begin position="61"/>
        <end position="78"/>
    </location>
</feature>
<keyword evidence="15" id="KW-0175">Coiled coil</keyword>